<evidence type="ECO:0000313" key="2">
    <source>
        <dbReference type="Proteomes" id="UP000246005"/>
    </source>
</evidence>
<sequence>MLAESPCRCGLVTHNVVVIEMSAVVAAHHLVRFPDWPTGPYSDGDVVLSGRMSREDVGTVLASIAEYNNEGQHEADGPSTLGVLLDKDVIASGGLLVRDTETGVEIEPGCCVGLETWRDWQYLLDGRTPWLGHDPWPEVRFGDGVQFGAGVARLWPDSRDTGGPACEVRIAELPGHLAVVRQDLLGFLELVREWAPYGMGERLADVFDEHFHISAPL</sequence>
<proteinExistence type="predicted"/>
<dbReference type="EMBL" id="QGHB01000017">
    <property type="protein sequence ID" value="PWK81426.1"/>
    <property type="molecule type" value="Genomic_DNA"/>
</dbReference>
<reference evidence="1 2" key="1">
    <citation type="submission" date="2018-05" db="EMBL/GenBank/DDBJ databases">
        <title>Genomic Encyclopedia of Type Strains, Phase IV (KMG-IV): sequencing the most valuable type-strain genomes for metagenomic binning, comparative biology and taxonomic classification.</title>
        <authorList>
            <person name="Goeker M."/>
        </authorList>
    </citation>
    <scope>NUCLEOTIDE SEQUENCE [LARGE SCALE GENOMIC DNA]</scope>
    <source>
        <strain evidence="1 2">DSM 45480</strain>
    </source>
</reference>
<evidence type="ECO:0000313" key="1">
    <source>
        <dbReference type="EMBL" id="PWK81426.1"/>
    </source>
</evidence>
<dbReference type="Proteomes" id="UP000246005">
    <property type="component" value="Unassembled WGS sequence"/>
</dbReference>
<organism evidence="1 2">
    <name type="scientific">Lentzea atacamensis</name>
    <dbReference type="NCBI Taxonomy" id="531938"/>
    <lineage>
        <taxon>Bacteria</taxon>
        <taxon>Bacillati</taxon>
        <taxon>Actinomycetota</taxon>
        <taxon>Actinomycetes</taxon>
        <taxon>Pseudonocardiales</taxon>
        <taxon>Pseudonocardiaceae</taxon>
        <taxon>Lentzea</taxon>
    </lineage>
</organism>
<protein>
    <submittedName>
        <fullName evidence="1">Uncharacterized protein</fullName>
    </submittedName>
</protein>
<gene>
    <name evidence="1" type="ORF">C8D88_11748</name>
</gene>
<name>A0A316HMQ0_9PSEU</name>
<accession>A0A316HMQ0</accession>
<dbReference type="AlphaFoldDB" id="A0A316HMQ0"/>
<comment type="caution">
    <text evidence="1">The sequence shown here is derived from an EMBL/GenBank/DDBJ whole genome shotgun (WGS) entry which is preliminary data.</text>
</comment>